<protein>
    <recommendedName>
        <fullName evidence="3">RRM domain-containing protein</fullName>
    </recommendedName>
</protein>
<feature type="compositionally biased region" description="Polar residues" evidence="2">
    <location>
        <begin position="530"/>
        <end position="541"/>
    </location>
</feature>
<comment type="caution">
    <text evidence="4">The sequence shown here is derived from an EMBL/GenBank/DDBJ whole genome shotgun (WGS) entry which is preliminary data.</text>
</comment>
<feature type="compositionally biased region" description="Pro residues" evidence="2">
    <location>
        <begin position="1170"/>
        <end position="1207"/>
    </location>
</feature>
<dbReference type="AlphaFoldDB" id="A0AA88W415"/>
<gene>
    <name evidence="4" type="ORF">RJ639_047879</name>
</gene>
<evidence type="ECO:0000256" key="2">
    <source>
        <dbReference type="SAM" id="MobiDB-lite"/>
    </source>
</evidence>
<feature type="region of interest" description="Disordered" evidence="2">
    <location>
        <begin position="439"/>
        <end position="541"/>
    </location>
</feature>
<dbReference type="GO" id="GO:0003723">
    <property type="term" value="F:RNA binding"/>
    <property type="evidence" value="ECO:0007669"/>
    <property type="project" value="UniProtKB-UniRule"/>
</dbReference>
<dbReference type="InterPro" id="IPR012677">
    <property type="entry name" value="Nucleotide-bd_a/b_plait_sf"/>
</dbReference>
<feature type="region of interest" description="Disordered" evidence="2">
    <location>
        <begin position="348"/>
        <end position="378"/>
    </location>
</feature>
<evidence type="ECO:0000313" key="4">
    <source>
        <dbReference type="EMBL" id="KAK3020751.1"/>
    </source>
</evidence>
<dbReference type="GO" id="GO:0043130">
    <property type="term" value="F:ubiquitin binding"/>
    <property type="evidence" value="ECO:0007669"/>
    <property type="project" value="TreeGrafter"/>
</dbReference>
<accession>A0AA88W415</accession>
<dbReference type="SMART" id="SM00360">
    <property type="entry name" value="RRM"/>
    <property type="match status" value="1"/>
</dbReference>
<feature type="compositionally biased region" description="Polar residues" evidence="2">
    <location>
        <begin position="511"/>
        <end position="523"/>
    </location>
</feature>
<name>A0AA88W415_9ASTE</name>
<dbReference type="Gene3D" id="3.30.70.330">
    <property type="match status" value="1"/>
</dbReference>
<evidence type="ECO:0000313" key="5">
    <source>
        <dbReference type="Proteomes" id="UP001188597"/>
    </source>
</evidence>
<organism evidence="4 5">
    <name type="scientific">Escallonia herrerae</name>
    <dbReference type="NCBI Taxonomy" id="1293975"/>
    <lineage>
        <taxon>Eukaryota</taxon>
        <taxon>Viridiplantae</taxon>
        <taxon>Streptophyta</taxon>
        <taxon>Embryophyta</taxon>
        <taxon>Tracheophyta</taxon>
        <taxon>Spermatophyta</taxon>
        <taxon>Magnoliopsida</taxon>
        <taxon>eudicotyledons</taxon>
        <taxon>Gunneridae</taxon>
        <taxon>Pentapetalae</taxon>
        <taxon>asterids</taxon>
        <taxon>campanulids</taxon>
        <taxon>Escalloniales</taxon>
        <taxon>Escalloniaceae</taxon>
        <taxon>Escallonia</taxon>
    </lineage>
</organism>
<dbReference type="PANTHER" id="PTHR21494">
    <property type="entry name" value="ACTIVATING SIGNAL COINTEGRATOR 1 COMPLEX SUBUNIT 2 ASC-1 COMPLEX SUBUNIT P100"/>
    <property type="match status" value="1"/>
</dbReference>
<keyword evidence="1" id="KW-0694">RNA-binding</keyword>
<dbReference type="PANTHER" id="PTHR21494:SF2">
    <property type="entry name" value="NUCLEIC ACID BINDING PROTEIN"/>
    <property type="match status" value="1"/>
</dbReference>
<proteinExistence type="predicted"/>
<evidence type="ECO:0000256" key="1">
    <source>
        <dbReference type="PROSITE-ProRule" id="PRU00176"/>
    </source>
</evidence>
<dbReference type="EMBL" id="JAVXUP010000797">
    <property type="protein sequence ID" value="KAK3020751.1"/>
    <property type="molecule type" value="Genomic_DNA"/>
</dbReference>
<dbReference type="InterPro" id="IPR035979">
    <property type="entry name" value="RBD_domain_sf"/>
</dbReference>
<feature type="compositionally biased region" description="Basic and acidic residues" evidence="2">
    <location>
        <begin position="469"/>
        <end position="489"/>
    </location>
</feature>
<feature type="region of interest" description="Disordered" evidence="2">
    <location>
        <begin position="1136"/>
        <end position="1226"/>
    </location>
</feature>
<dbReference type="SUPFAM" id="SSF54928">
    <property type="entry name" value="RNA-binding domain, RBD"/>
    <property type="match status" value="1"/>
</dbReference>
<reference evidence="4" key="1">
    <citation type="submission" date="2022-12" db="EMBL/GenBank/DDBJ databases">
        <title>Draft genome assemblies for two species of Escallonia (Escalloniales).</title>
        <authorList>
            <person name="Chanderbali A."/>
            <person name="Dervinis C."/>
            <person name="Anghel I."/>
            <person name="Soltis D."/>
            <person name="Soltis P."/>
            <person name="Zapata F."/>
        </authorList>
    </citation>
    <scope>NUCLEOTIDE SEQUENCE</scope>
    <source>
        <strain evidence="4">UCBG64.0493</strain>
        <tissue evidence="4">Leaf</tissue>
    </source>
</reference>
<feature type="compositionally biased region" description="Pro residues" evidence="2">
    <location>
        <begin position="16"/>
        <end position="42"/>
    </location>
</feature>
<keyword evidence="5" id="KW-1185">Reference proteome</keyword>
<dbReference type="Pfam" id="PF00076">
    <property type="entry name" value="RRM_1"/>
    <property type="match status" value="1"/>
</dbReference>
<dbReference type="InterPro" id="IPR052586">
    <property type="entry name" value="ASCC2"/>
</dbReference>
<dbReference type="CDD" id="cd00590">
    <property type="entry name" value="RRM_SF"/>
    <property type="match status" value="1"/>
</dbReference>
<dbReference type="InterPro" id="IPR000504">
    <property type="entry name" value="RRM_dom"/>
</dbReference>
<sequence length="1260" mass="137514">MATAEQPLKKRKLHEPPAPPPSPPQAPPPEPPPEPPQTPPLSPEEFHRRRRNREEIRNLHECYKRIKFCVSQKDARLMPDLEQAYLSLITASRVYKSCLISQIVLRVMLRRIHLLDVRIGGVKTSSVGYVNGIQTGGLGNVYKCSVNWRLFKEAQQIGLGILASLAANSSRMQNIAQASLVLDVLNVQNTSSIDEPEGCTSVQRIVADLIPKYAAYCPTALEAAAKVVINMHNWSLALINRGDDIDGVAFQTAKVCIFGLADLCQTASSEAPSSSVIRGICSAVFLNVLTFFISSFEGKDIFQIVDKDALKIQDSAKFYSEFKEQLSDEDESVTSTISTDDVTCPVDECNGGTDESSSKTSIESKKLLSDGSVSDGNRLSEDTSPILKNCLLGLVLGKDLSLTSWILSRYKNLCKSALPQVVSEIASVLEGILGSSAEQIKGDDGQVGSDEDNPTKYHSGEYWVPGTSDHGKPSSEVSGRDGSHSDGLGDKTSGPYLKRRVSVVPLETDIHSNNSPSIDSGGSKSMDFDSGSQGDFSLARSSTPRELFNNQIFSPGTRKPLDFRSNSFEGRNHFSQIERSQENQPTLKSPSGGVYCAFESPKHQFPSSYPAASQVTWYSDGDPASMGVFSASRQLWLGSLGPDASEALIRFQFEKFGQIDQFLYVPFKGFATVQYRYIMDAIKAREVMQGHSPWGSCLHIKFLDIGLGTRGTMNGVALGSSRHIYIEDIPSQWAKDETLHEVRKVLYKNPRMVTDLSIEGALLMEFETPEEATRVMAHLRQRRKDNTNYCLPRNVVPANVAVHMESARPGSVSIPFELRGINPGNTIVKSPHAQAVLDNAADSYRKSLSHLSSLLMSLRSKYNIVGNYQAATMREENRFSTSTVWINLPNTSPSFLTYDELLTVCNIAIDNVGSIARLMQTNTASGSSWYVECSSIDAASTMLKNLRGCPGNFIQAEFSHAGKNHGTPQSNVLELASPRMIPESHGKTLQGGHQYQSNWAAVGCEGMQEVGSRKIDGHDSNTVVNLSQGGYHAVSGAPDQLWMYRNPETQLHSAPGSISCLPEPAQGHTITPPQPIQPSPFMRPVYLPPNSLWDARSFNHQTPLNPFSSGVKPNNLHNNAIAPPFLPASVTPLAQMHGNSMPQLDQMFSPPVGPPPATNLSLPQTDLAPSLPPQPDLPPPVQPSPPPLPHSQPPLVPPPPCSPPPARPVDSANLERSGHSVPYKWQGTLSKSGVHYCTIFAQRLNSEVCKYSNPISEPAE</sequence>
<dbReference type="Proteomes" id="UP001188597">
    <property type="component" value="Unassembled WGS sequence"/>
</dbReference>
<dbReference type="PROSITE" id="PS50102">
    <property type="entry name" value="RRM"/>
    <property type="match status" value="1"/>
</dbReference>
<evidence type="ECO:0000259" key="3">
    <source>
        <dbReference type="PROSITE" id="PS50102"/>
    </source>
</evidence>
<feature type="domain" description="RRM" evidence="3">
    <location>
        <begin position="633"/>
        <end position="731"/>
    </location>
</feature>
<feature type="region of interest" description="Disordered" evidence="2">
    <location>
        <begin position="1"/>
        <end position="46"/>
    </location>
</feature>